<dbReference type="PANTHER" id="PTHR14187">
    <property type="entry name" value="ALPHA KINASE/ELONGATION FACTOR 2 KINASE"/>
    <property type="match status" value="1"/>
</dbReference>
<protein>
    <submittedName>
        <fullName evidence="1">HS12B-like protein</fullName>
    </submittedName>
</protein>
<evidence type="ECO:0000313" key="2">
    <source>
        <dbReference type="Proteomes" id="UP001164746"/>
    </source>
</evidence>
<keyword evidence="2" id="KW-1185">Reference proteome</keyword>
<evidence type="ECO:0000313" key="1">
    <source>
        <dbReference type="EMBL" id="WAQ99208.1"/>
    </source>
</evidence>
<name>A0ABY7DSY9_MYAAR</name>
<gene>
    <name evidence="1" type="ORF">MAR_023581</name>
</gene>
<dbReference type="EMBL" id="CP111014">
    <property type="protein sequence ID" value="WAQ99208.1"/>
    <property type="molecule type" value="Genomic_DNA"/>
</dbReference>
<sequence length="537" mass="58990">MTSSKKLYIALDVGTSRSGYAYSFTSNPDDVTFSSFSGATKTPTSILLDKDGKFSGFGVEAEKRYMDSCDRGFQATCTLFTDIKSALSNPTLNKKTPVHDITGCRKRSAFDLWTMAVKYLKNHVFKAVNSRMITLAEDDASFVMLVPGIASDRAKWFIRQVALNAGIDANVLTLAYKSEASSLWCQRLNGDGDVTKPGTRYMTCNIGGGLADVIAHETMNKAIVGSLSIPCGGKWGGETVDGCFRSFLVMLFGSSAIETFTKEYPGLWLRLLNDYEMEKMLITDKKEVQISVEVPKALITKALEFKGLSSASDLEALINSPNFGGHFKLTGSKLVVDSEATEGMFQFTANSICTLLEDLQTKNPGLHRIFITGGLAESPILRRHITQKFTKVSIIFPEGGKHFSLKGAVVFAHKPAVIQTRIMPLTYGLQNTVPYDETRHRGGKTDTINGEKMCTNNFHPLIKAGETVKYKQQIAEEDKPLRAEDKEQSLTIVSCGSKGLARPYGRYYRTIDAVIEASKRKKKGLMCTANFTVVLAG</sequence>
<organism evidence="1 2">
    <name type="scientific">Mya arenaria</name>
    <name type="common">Soft-shell clam</name>
    <dbReference type="NCBI Taxonomy" id="6604"/>
    <lineage>
        <taxon>Eukaryota</taxon>
        <taxon>Metazoa</taxon>
        <taxon>Spiralia</taxon>
        <taxon>Lophotrochozoa</taxon>
        <taxon>Mollusca</taxon>
        <taxon>Bivalvia</taxon>
        <taxon>Autobranchia</taxon>
        <taxon>Heteroconchia</taxon>
        <taxon>Euheterodonta</taxon>
        <taxon>Imparidentia</taxon>
        <taxon>Neoheterodontei</taxon>
        <taxon>Myida</taxon>
        <taxon>Myoidea</taxon>
        <taxon>Myidae</taxon>
        <taxon>Mya</taxon>
    </lineage>
</organism>
<dbReference type="InterPro" id="IPR043129">
    <property type="entry name" value="ATPase_NBD"/>
</dbReference>
<accession>A0ABY7DSY9</accession>
<dbReference type="SUPFAM" id="SSF53067">
    <property type="entry name" value="Actin-like ATPase domain"/>
    <property type="match status" value="2"/>
</dbReference>
<dbReference type="Proteomes" id="UP001164746">
    <property type="component" value="Chromosome 3"/>
</dbReference>
<dbReference type="Gene3D" id="3.30.420.40">
    <property type="match status" value="1"/>
</dbReference>
<reference evidence="1" key="1">
    <citation type="submission" date="2022-11" db="EMBL/GenBank/DDBJ databases">
        <title>Centuries of genome instability and evolution in soft-shell clam transmissible cancer (bioRxiv).</title>
        <authorList>
            <person name="Hart S.F.M."/>
            <person name="Yonemitsu M.A."/>
            <person name="Giersch R.M."/>
            <person name="Beal B.F."/>
            <person name="Arriagada G."/>
            <person name="Davis B.W."/>
            <person name="Ostrander E.A."/>
            <person name="Goff S.P."/>
            <person name="Metzger M.J."/>
        </authorList>
    </citation>
    <scope>NUCLEOTIDE SEQUENCE</scope>
    <source>
        <strain evidence="1">MELC-2E11</strain>
        <tissue evidence="1">Siphon/mantle</tissue>
    </source>
</reference>
<proteinExistence type="predicted"/>
<dbReference type="PANTHER" id="PTHR14187:SF5">
    <property type="entry name" value="HEAT SHOCK 70 KDA PROTEIN 12A"/>
    <property type="match status" value="1"/>
</dbReference>